<dbReference type="Pfam" id="PF22435">
    <property type="entry name" value="MRM3-like_sub_bind"/>
    <property type="match status" value="1"/>
</dbReference>
<sequence length="278" mass="29933">MLNFVKVVCCGSGPITSKANSRVKHARKVLTNRRVREREGLIFVEGIRLVLDAVAAKNEPEVLFFTDRAMSKGEYGAAMQKLISTLPHDRVVYSSEEIMQHLTDTENCQGVAAVLKKKQAIAPAQPSLVLALDRLSDPGNVGTLIRTAAGAGAHAVFLTKGSADPFGLKTLRAGMGAQFRIPVLPNWEWSDIESYSRERGLALIVADGSGDVRHYSYDWKEPSMLVVGAEADGPSEEVLKSADCCVSIPLAEDSAESLNAAVAGAVILFEAQRQRIVG</sequence>
<dbReference type="GO" id="GO:0003723">
    <property type="term" value="F:RNA binding"/>
    <property type="evidence" value="ECO:0007669"/>
    <property type="project" value="InterPro"/>
</dbReference>
<dbReference type="GO" id="GO:0006396">
    <property type="term" value="P:RNA processing"/>
    <property type="evidence" value="ECO:0007669"/>
    <property type="project" value="InterPro"/>
</dbReference>
<proteinExistence type="inferred from homology"/>
<dbReference type="InterPro" id="IPR053888">
    <property type="entry name" value="MRM3-like_sub_bind"/>
</dbReference>
<accession>A0AAV8UP70</accession>
<dbReference type="SMART" id="SM00967">
    <property type="entry name" value="SpoU_sub_bind"/>
    <property type="match status" value="1"/>
</dbReference>
<dbReference type="PANTHER" id="PTHR43191">
    <property type="entry name" value="RRNA METHYLTRANSFERASE 3"/>
    <property type="match status" value="1"/>
</dbReference>
<evidence type="ECO:0000259" key="4">
    <source>
        <dbReference type="SMART" id="SM00967"/>
    </source>
</evidence>
<protein>
    <recommendedName>
        <fullName evidence="4">RNA 2-O ribose methyltransferase substrate binding domain-containing protein</fullName>
    </recommendedName>
</protein>
<dbReference type="GO" id="GO:0032259">
    <property type="term" value="P:methylation"/>
    <property type="evidence" value="ECO:0007669"/>
    <property type="project" value="UniProtKB-KW"/>
</dbReference>
<dbReference type="InterPro" id="IPR029064">
    <property type="entry name" value="Ribosomal_eL30-like_sf"/>
</dbReference>
<evidence type="ECO:0000256" key="2">
    <source>
        <dbReference type="ARBA" id="ARBA00022603"/>
    </source>
</evidence>
<keyword evidence="2" id="KW-0489">Methyltransferase</keyword>
<dbReference type="Gene3D" id="3.30.1330.30">
    <property type="match status" value="1"/>
</dbReference>
<organism evidence="5 6">
    <name type="scientific">Rhodosorus marinus</name>
    <dbReference type="NCBI Taxonomy" id="101924"/>
    <lineage>
        <taxon>Eukaryota</taxon>
        <taxon>Rhodophyta</taxon>
        <taxon>Stylonematophyceae</taxon>
        <taxon>Stylonematales</taxon>
        <taxon>Stylonemataceae</taxon>
        <taxon>Rhodosorus</taxon>
    </lineage>
</organism>
<comment type="caution">
    <text evidence="5">The sequence shown here is derived from an EMBL/GenBank/DDBJ whole genome shotgun (WGS) entry which is preliminary data.</text>
</comment>
<evidence type="ECO:0000313" key="5">
    <source>
        <dbReference type="EMBL" id="KAJ8903388.1"/>
    </source>
</evidence>
<gene>
    <name evidence="5" type="ORF">NDN08_004496</name>
</gene>
<dbReference type="InterPro" id="IPR013123">
    <property type="entry name" value="SpoU_subst-bd"/>
</dbReference>
<feature type="domain" description="RNA 2-O ribose methyltransferase substrate binding" evidence="4">
    <location>
        <begin position="43"/>
        <end position="121"/>
    </location>
</feature>
<evidence type="ECO:0000256" key="1">
    <source>
        <dbReference type="ARBA" id="ARBA00007228"/>
    </source>
</evidence>
<dbReference type="SUPFAM" id="SSF55315">
    <property type="entry name" value="L30e-like"/>
    <property type="match status" value="1"/>
</dbReference>
<dbReference type="Gene3D" id="3.40.1280.10">
    <property type="match status" value="1"/>
</dbReference>
<reference evidence="5 6" key="1">
    <citation type="journal article" date="2023" name="Nat. Commun.">
        <title>Origin of minicircular mitochondrial genomes in red algae.</title>
        <authorList>
            <person name="Lee Y."/>
            <person name="Cho C.H."/>
            <person name="Lee Y.M."/>
            <person name="Park S.I."/>
            <person name="Yang J.H."/>
            <person name="West J.A."/>
            <person name="Bhattacharya D."/>
            <person name="Yoon H.S."/>
        </authorList>
    </citation>
    <scope>NUCLEOTIDE SEQUENCE [LARGE SCALE GENOMIC DNA]</scope>
    <source>
        <strain evidence="5 6">CCMP1338</strain>
        <tissue evidence="5">Whole cell</tissue>
    </source>
</reference>
<dbReference type="EMBL" id="JAMWBK010000007">
    <property type="protein sequence ID" value="KAJ8903388.1"/>
    <property type="molecule type" value="Genomic_DNA"/>
</dbReference>
<name>A0AAV8UP70_9RHOD</name>
<dbReference type="InterPro" id="IPR001537">
    <property type="entry name" value="SpoU_MeTrfase"/>
</dbReference>
<dbReference type="Pfam" id="PF00588">
    <property type="entry name" value="SpoU_methylase"/>
    <property type="match status" value="1"/>
</dbReference>
<evidence type="ECO:0000256" key="3">
    <source>
        <dbReference type="ARBA" id="ARBA00022679"/>
    </source>
</evidence>
<keyword evidence="6" id="KW-1185">Reference proteome</keyword>
<evidence type="ECO:0000313" key="6">
    <source>
        <dbReference type="Proteomes" id="UP001157974"/>
    </source>
</evidence>
<dbReference type="GO" id="GO:0008173">
    <property type="term" value="F:RNA methyltransferase activity"/>
    <property type="evidence" value="ECO:0007669"/>
    <property type="project" value="InterPro"/>
</dbReference>
<dbReference type="Proteomes" id="UP001157974">
    <property type="component" value="Unassembled WGS sequence"/>
</dbReference>
<dbReference type="SUPFAM" id="SSF75217">
    <property type="entry name" value="alpha/beta knot"/>
    <property type="match status" value="1"/>
</dbReference>
<dbReference type="GO" id="GO:0005737">
    <property type="term" value="C:cytoplasm"/>
    <property type="evidence" value="ECO:0007669"/>
    <property type="project" value="UniProtKB-ARBA"/>
</dbReference>
<dbReference type="AlphaFoldDB" id="A0AAV8UP70"/>
<dbReference type="InterPro" id="IPR029028">
    <property type="entry name" value="Alpha/beta_knot_MTases"/>
</dbReference>
<dbReference type="InterPro" id="IPR029026">
    <property type="entry name" value="tRNA_m1G_MTases_N"/>
</dbReference>
<comment type="similarity">
    <text evidence="1">Belongs to the class IV-like SAM-binding methyltransferase superfamily. RNA methyltransferase TrmH family.</text>
</comment>
<keyword evidence="3" id="KW-0808">Transferase</keyword>
<dbReference type="PANTHER" id="PTHR43191:SF2">
    <property type="entry name" value="RRNA METHYLTRANSFERASE 3, MITOCHONDRIAL"/>
    <property type="match status" value="1"/>
</dbReference>
<dbReference type="CDD" id="cd18095">
    <property type="entry name" value="SpoU-like_rRNA-MTase"/>
    <property type="match status" value="1"/>
</dbReference>
<dbReference type="InterPro" id="IPR051259">
    <property type="entry name" value="rRNA_Methyltransferase"/>
</dbReference>